<protein>
    <submittedName>
        <fullName evidence="1">Uncharacterized protein</fullName>
    </submittedName>
</protein>
<accession>A0A0E0KYL1</accession>
<dbReference type="SUPFAM" id="SSF49899">
    <property type="entry name" value="Concanavalin A-like lectins/glucanases"/>
    <property type="match status" value="1"/>
</dbReference>
<sequence>MGPSQARKSEMPLLVLLLFLGLGVLWPIEQFIFNGFTSTNLIFDDMVMVGIIKLLMLTNNTNQQGPCLVLVPLQFHMIPNSTGVQSFSKAFVINDAFNGLEQPRHVVHHRRSAPASWPAAARGCCNHRSPGDGVLL</sequence>
<dbReference type="Proteomes" id="UP000026962">
    <property type="component" value="Chromosome 5"/>
</dbReference>
<dbReference type="HOGENOM" id="CLU_1878793_0_0_1"/>
<dbReference type="AlphaFoldDB" id="A0A0E0KYL1"/>
<evidence type="ECO:0000313" key="1">
    <source>
        <dbReference type="EnsemblPlants" id="OPUNC05G03380.1"/>
    </source>
</evidence>
<keyword evidence="2" id="KW-1185">Reference proteome</keyword>
<reference evidence="1" key="2">
    <citation type="submission" date="2018-05" db="EMBL/GenBank/DDBJ databases">
        <title>OpunRS2 (Oryza punctata Reference Sequence Version 2).</title>
        <authorList>
            <person name="Zhang J."/>
            <person name="Kudrna D."/>
            <person name="Lee S."/>
            <person name="Talag J."/>
            <person name="Welchert J."/>
            <person name="Wing R.A."/>
        </authorList>
    </citation>
    <scope>NUCLEOTIDE SEQUENCE [LARGE SCALE GENOMIC DNA]</scope>
</reference>
<dbReference type="EnsemblPlants" id="OPUNC05G03380.1">
    <property type="protein sequence ID" value="OPUNC05G03380.1"/>
    <property type="gene ID" value="OPUNC05G03380"/>
</dbReference>
<dbReference type="STRING" id="4537.A0A0E0KYL1"/>
<name>A0A0E0KYL1_ORYPU</name>
<dbReference type="Gramene" id="OPUNC05G03380.1">
    <property type="protein sequence ID" value="OPUNC05G03380.1"/>
    <property type="gene ID" value="OPUNC05G03380"/>
</dbReference>
<organism evidence="1">
    <name type="scientific">Oryza punctata</name>
    <name type="common">Red rice</name>
    <dbReference type="NCBI Taxonomy" id="4537"/>
    <lineage>
        <taxon>Eukaryota</taxon>
        <taxon>Viridiplantae</taxon>
        <taxon>Streptophyta</taxon>
        <taxon>Embryophyta</taxon>
        <taxon>Tracheophyta</taxon>
        <taxon>Spermatophyta</taxon>
        <taxon>Magnoliopsida</taxon>
        <taxon>Liliopsida</taxon>
        <taxon>Poales</taxon>
        <taxon>Poaceae</taxon>
        <taxon>BOP clade</taxon>
        <taxon>Oryzoideae</taxon>
        <taxon>Oryzeae</taxon>
        <taxon>Oryzinae</taxon>
        <taxon>Oryza</taxon>
    </lineage>
</organism>
<dbReference type="InterPro" id="IPR013320">
    <property type="entry name" value="ConA-like_dom_sf"/>
</dbReference>
<proteinExistence type="predicted"/>
<reference evidence="1" key="1">
    <citation type="submission" date="2015-04" db="UniProtKB">
        <authorList>
            <consortium name="EnsemblPlants"/>
        </authorList>
    </citation>
    <scope>IDENTIFICATION</scope>
</reference>
<evidence type="ECO:0000313" key="2">
    <source>
        <dbReference type="Proteomes" id="UP000026962"/>
    </source>
</evidence>